<evidence type="ECO:0000256" key="6">
    <source>
        <dbReference type="SAM" id="MobiDB-lite"/>
    </source>
</evidence>
<dbReference type="GO" id="GO:0022857">
    <property type="term" value="F:transmembrane transporter activity"/>
    <property type="evidence" value="ECO:0007669"/>
    <property type="project" value="InterPro"/>
</dbReference>
<keyword evidence="5 7" id="KW-0472">Membrane</keyword>
<reference evidence="9" key="1">
    <citation type="submission" date="2021-01" db="EMBL/GenBank/DDBJ databases">
        <authorList>
            <person name="Corre E."/>
            <person name="Pelletier E."/>
            <person name="Niang G."/>
            <person name="Scheremetjew M."/>
            <person name="Finn R."/>
            <person name="Kale V."/>
            <person name="Holt S."/>
            <person name="Cochrane G."/>
            <person name="Meng A."/>
            <person name="Brown T."/>
            <person name="Cohen L."/>
        </authorList>
    </citation>
    <scope>NUCLEOTIDE SEQUENCE</scope>
    <source>
        <strain evidence="9">SM1012Den-03</strain>
    </source>
</reference>
<organism evidence="9">
    <name type="scientific">Skeletonema marinoi</name>
    <dbReference type="NCBI Taxonomy" id="267567"/>
    <lineage>
        <taxon>Eukaryota</taxon>
        <taxon>Sar</taxon>
        <taxon>Stramenopiles</taxon>
        <taxon>Ochrophyta</taxon>
        <taxon>Bacillariophyta</taxon>
        <taxon>Coscinodiscophyceae</taxon>
        <taxon>Thalassiosirophycidae</taxon>
        <taxon>Thalassiosirales</taxon>
        <taxon>Skeletonemataceae</taxon>
        <taxon>Skeletonema</taxon>
        <taxon>Skeletonema marinoi-dohrnii complex</taxon>
    </lineage>
</organism>
<evidence type="ECO:0000313" key="9">
    <source>
        <dbReference type="EMBL" id="CAD9607177.1"/>
    </source>
</evidence>
<evidence type="ECO:0000256" key="5">
    <source>
        <dbReference type="ARBA" id="ARBA00023136"/>
    </source>
</evidence>
<evidence type="ECO:0000256" key="4">
    <source>
        <dbReference type="ARBA" id="ARBA00022989"/>
    </source>
</evidence>
<feature type="transmembrane region" description="Helical" evidence="7">
    <location>
        <begin position="133"/>
        <end position="155"/>
    </location>
</feature>
<dbReference type="PANTHER" id="PTHR23510">
    <property type="entry name" value="INNER MEMBRANE TRANSPORT PROTEIN YAJR"/>
    <property type="match status" value="1"/>
</dbReference>
<accession>A0A7S2LKA2</accession>
<dbReference type="AlphaFoldDB" id="A0A7S2LKA2"/>
<feature type="transmembrane region" description="Helical" evidence="7">
    <location>
        <begin position="318"/>
        <end position="337"/>
    </location>
</feature>
<dbReference type="Gene3D" id="1.20.1250.20">
    <property type="entry name" value="MFS general substrate transporter like domains"/>
    <property type="match status" value="1"/>
</dbReference>
<feature type="transmembrane region" description="Helical" evidence="7">
    <location>
        <begin position="67"/>
        <end position="89"/>
    </location>
</feature>
<dbReference type="GO" id="GO:0012505">
    <property type="term" value="C:endomembrane system"/>
    <property type="evidence" value="ECO:0007669"/>
    <property type="project" value="UniProtKB-SubCell"/>
</dbReference>
<proteinExistence type="predicted"/>
<dbReference type="SUPFAM" id="SSF103473">
    <property type="entry name" value="MFS general substrate transporter"/>
    <property type="match status" value="1"/>
</dbReference>
<feature type="transmembrane region" description="Helical" evidence="7">
    <location>
        <begin position="38"/>
        <end position="55"/>
    </location>
</feature>
<dbReference type="PROSITE" id="PS50850">
    <property type="entry name" value="MFS"/>
    <property type="match status" value="1"/>
</dbReference>
<evidence type="ECO:0000256" key="1">
    <source>
        <dbReference type="ARBA" id="ARBA00004127"/>
    </source>
</evidence>
<feature type="transmembrane region" description="Helical" evidence="7">
    <location>
        <begin position="402"/>
        <end position="420"/>
    </location>
</feature>
<feature type="transmembrane region" description="Helical" evidence="7">
    <location>
        <begin position="262"/>
        <end position="281"/>
    </location>
</feature>
<gene>
    <name evidence="9" type="ORF">SMAR0320_LOCUS12457</name>
</gene>
<keyword evidence="2" id="KW-0813">Transport</keyword>
<keyword evidence="4 7" id="KW-1133">Transmembrane helix</keyword>
<evidence type="ECO:0000256" key="7">
    <source>
        <dbReference type="SAM" id="Phobius"/>
    </source>
</evidence>
<feature type="compositionally biased region" description="Basic and acidic residues" evidence="6">
    <location>
        <begin position="459"/>
        <end position="474"/>
    </location>
</feature>
<feature type="transmembrane region" description="Helical" evidence="7">
    <location>
        <begin position="293"/>
        <end position="312"/>
    </location>
</feature>
<feature type="domain" description="Major facilitator superfamily (MFS) profile" evidence="8">
    <location>
        <begin position="5"/>
        <end position="426"/>
    </location>
</feature>
<evidence type="ECO:0000256" key="3">
    <source>
        <dbReference type="ARBA" id="ARBA00022692"/>
    </source>
</evidence>
<dbReference type="InterPro" id="IPR036259">
    <property type="entry name" value="MFS_trans_sf"/>
</dbReference>
<comment type="subcellular location">
    <subcellularLocation>
        <location evidence="1">Endomembrane system</location>
        <topology evidence="1">Multi-pass membrane protein</topology>
    </subcellularLocation>
</comment>
<sequence>MMDPAVLALATLGLVDSISFMIVAPSLAFYVEKLGGSQDAYGFILAVYSFASFCGKPILGRWSDAQGFLVPYMISISLSNLGGLLYAVAPAFTSTQLTLVALGRILGGLGRANSALGFAYVARALPASERTSVTAILGGVQMIGMAIAPLFSALLADVKFDLCGIQFDNLNSVGLVLFVINFLSQVLVYFLLPDLAPNNSDESSDQDDKESEWSKMLRFICTIPHIGIPFLTIFTFNFNWQFIETALAPASADALGWSPVEVSYVLGAMAILVFLGMTSVHKLSQMGVTDFTLLCYGLMANALGYLLLYSSWQRDASVAAFVVPVFISAGSFAFLGAPNRSLFSKSVDAAPELSGLEGTMQALLSMASSVGGFTAPSVVAHYCLRTPAMVDVSSDAREFTPVALLSPALGFIIFVANMVVGEPEEKVATMTESDEERMCHEDGGMNGVEIMDEATPLNGDRRKSDGDSPLKSIDKMHKSRRWSLLETSYVRGSCTLGPSSEVDIFNTET</sequence>
<dbReference type="InterPro" id="IPR020846">
    <property type="entry name" value="MFS_dom"/>
</dbReference>
<evidence type="ECO:0000256" key="2">
    <source>
        <dbReference type="ARBA" id="ARBA00022448"/>
    </source>
</evidence>
<dbReference type="Pfam" id="PF07690">
    <property type="entry name" value="MFS_1"/>
    <property type="match status" value="1"/>
</dbReference>
<feature type="region of interest" description="Disordered" evidence="6">
    <location>
        <begin position="450"/>
        <end position="474"/>
    </location>
</feature>
<feature type="transmembrane region" description="Helical" evidence="7">
    <location>
        <begin position="217"/>
        <end position="242"/>
    </location>
</feature>
<dbReference type="InterPro" id="IPR051068">
    <property type="entry name" value="MFS_Domain-Containing_Protein"/>
</dbReference>
<feature type="transmembrane region" description="Helical" evidence="7">
    <location>
        <begin position="175"/>
        <end position="196"/>
    </location>
</feature>
<dbReference type="EMBL" id="HBGZ01017355">
    <property type="protein sequence ID" value="CAD9607177.1"/>
    <property type="molecule type" value="Transcribed_RNA"/>
</dbReference>
<dbReference type="PANTHER" id="PTHR23510:SF3">
    <property type="entry name" value="MAJOR FACILITATOR SUPERFAMILY DOMAIN-CONTAINING PROTEIN 8"/>
    <property type="match status" value="1"/>
</dbReference>
<evidence type="ECO:0000259" key="8">
    <source>
        <dbReference type="PROSITE" id="PS50850"/>
    </source>
</evidence>
<dbReference type="InterPro" id="IPR011701">
    <property type="entry name" value="MFS"/>
</dbReference>
<name>A0A7S2LKA2_9STRA</name>
<protein>
    <recommendedName>
        <fullName evidence="8">Major facilitator superfamily (MFS) profile domain-containing protein</fullName>
    </recommendedName>
</protein>
<keyword evidence="3 7" id="KW-0812">Transmembrane</keyword>